<name>A0A4Z2ISB9_9TELE</name>
<evidence type="ECO:0000313" key="2">
    <source>
        <dbReference type="Proteomes" id="UP000314294"/>
    </source>
</evidence>
<keyword evidence="2" id="KW-1185">Reference proteome</keyword>
<proteinExistence type="predicted"/>
<accession>A0A4Z2ISB9</accession>
<dbReference type="EMBL" id="SRLO01000051">
    <property type="protein sequence ID" value="TNN80785.1"/>
    <property type="molecule type" value="Genomic_DNA"/>
</dbReference>
<evidence type="ECO:0000313" key="1">
    <source>
        <dbReference type="EMBL" id="TNN80785.1"/>
    </source>
</evidence>
<comment type="caution">
    <text evidence="1">The sequence shown here is derived from an EMBL/GenBank/DDBJ whole genome shotgun (WGS) entry which is preliminary data.</text>
</comment>
<gene>
    <name evidence="1" type="ORF">EYF80_009019</name>
</gene>
<reference evidence="1 2" key="1">
    <citation type="submission" date="2019-03" db="EMBL/GenBank/DDBJ databases">
        <title>First draft genome of Liparis tanakae, snailfish: a comprehensive survey of snailfish specific genes.</title>
        <authorList>
            <person name="Kim W."/>
            <person name="Song I."/>
            <person name="Jeong J.-H."/>
            <person name="Kim D."/>
            <person name="Kim S."/>
            <person name="Ryu S."/>
            <person name="Song J.Y."/>
            <person name="Lee S.K."/>
        </authorList>
    </citation>
    <scope>NUCLEOTIDE SEQUENCE [LARGE SCALE GENOMIC DNA]</scope>
    <source>
        <tissue evidence="1">Muscle</tissue>
    </source>
</reference>
<dbReference type="AlphaFoldDB" id="A0A4Z2ISB9"/>
<protein>
    <submittedName>
        <fullName evidence="1">Uncharacterized protein</fullName>
    </submittedName>
</protein>
<organism evidence="1 2">
    <name type="scientific">Liparis tanakae</name>
    <name type="common">Tanaka's snailfish</name>
    <dbReference type="NCBI Taxonomy" id="230148"/>
    <lineage>
        <taxon>Eukaryota</taxon>
        <taxon>Metazoa</taxon>
        <taxon>Chordata</taxon>
        <taxon>Craniata</taxon>
        <taxon>Vertebrata</taxon>
        <taxon>Euteleostomi</taxon>
        <taxon>Actinopterygii</taxon>
        <taxon>Neopterygii</taxon>
        <taxon>Teleostei</taxon>
        <taxon>Neoteleostei</taxon>
        <taxon>Acanthomorphata</taxon>
        <taxon>Eupercaria</taxon>
        <taxon>Perciformes</taxon>
        <taxon>Cottioidei</taxon>
        <taxon>Cottales</taxon>
        <taxon>Liparidae</taxon>
        <taxon>Liparis</taxon>
    </lineage>
</organism>
<sequence>MWWLLFSRSKDSSNSSTAWKEQNKHIGAKQPNTHPLLICDNVVAAMLLGQMWCQDIKAPAKLRKHHVVWVSWRQGGSTTETLDTKCIQQLGSSELSSQEAHVQSHQTRVRTLSMRHTGLTSTTHCLCFGQQAVDEVNPGTTHHINESILQTERTGLKYQLLLATPVVKVFLMLVARRRASWELPSKPAMEPDNTVAPLARPMNSPLMFFLLWRRDEVYSSGSVLGGRVVLGMAQPALSVVLHPVSPVAVAQQEELLDEGTFMEQGLQPLLGVVVAELLKRGSSLLLSQPRVLETRRVHDQQGAQRVLTGLQSPE</sequence>
<dbReference type="Proteomes" id="UP000314294">
    <property type="component" value="Unassembled WGS sequence"/>
</dbReference>